<feature type="chain" id="PRO_5005470832" description="Lipoprotein" evidence="1">
    <location>
        <begin position="20"/>
        <end position="369"/>
    </location>
</feature>
<name>A0A0K1W1T1_9MOLU</name>
<reference evidence="2 3" key="1">
    <citation type="journal article" date="2015" name="Genome Announc.">
        <title>Complete Genome Sequence of Spiroplasma litorale TN-1T (DSM 21781), a Bacterium Isolated from a Green-Eyed Horsefly (Tabanus nigrovittatus).</title>
        <authorList>
            <person name="Lo W.S."/>
            <person name="Lai Y.C."/>
            <person name="Lien Y.W."/>
            <person name="Wang T.H."/>
            <person name="Kuo C.H."/>
        </authorList>
    </citation>
    <scope>NUCLEOTIDE SEQUENCE [LARGE SCALE GENOMIC DNA]</scope>
    <source>
        <strain evidence="2 3">TN-1</strain>
    </source>
</reference>
<dbReference type="EMBL" id="CP012357">
    <property type="protein sequence ID" value="AKX34062.1"/>
    <property type="molecule type" value="Genomic_DNA"/>
</dbReference>
<dbReference type="PROSITE" id="PS51257">
    <property type="entry name" value="PROKAR_LIPOPROTEIN"/>
    <property type="match status" value="1"/>
</dbReference>
<sequence length="369" mass="39341">MKKLLGLLAATGLIATTSATVVSCGETDKTDLSSLSKKDLGDINGEGEKPSISDIVSAINSKNSGYGLKSSDVEFEGEVTVLKAKIKAKADSEKFTGSVEVNYNYSKKSESTPEATKLSDIIKKTDLGTIKVADAQKAPSLEEVYNAIKTANSTTIGKLTKDDLKFSGEAKTTEATVTNANDKFTGSIKVTYKLENKEAEATKLSDIIKKTDLGTIKVADAQKAPSLEEVYNAIKTANSTTIGKLTKDDLKFSGEAKTTEATVTNANDKFTGSIKVTYKLENKEAEATKLSDIIKKTDLGTIKVADAQKAPSLEEVYNAIKTANSTTIGKLTKDDLKFSGEAKTTEATVTNANSKFTGSIKVTYKLENK</sequence>
<evidence type="ECO:0000256" key="1">
    <source>
        <dbReference type="SAM" id="SignalP"/>
    </source>
</evidence>
<evidence type="ECO:0008006" key="4">
    <source>
        <dbReference type="Google" id="ProtNLM"/>
    </source>
</evidence>
<feature type="signal peptide" evidence="1">
    <location>
        <begin position="1"/>
        <end position="19"/>
    </location>
</feature>
<gene>
    <name evidence="2" type="ORF">SLITO_v1c04090</name>
</gene>
<organism evidence="2 3">
    <name type="scientific">Spiroplasma litorale</name>
    <dbReference type="NCBI Taxonomy" id="216942"/>
    <lineage>
        <taxon>Bacteria</taxon>
        <taxon>Bacillati</taxon>
        <taxon>Mycoplasmatota</taxon>
        <taxon>Mollicutes</taxon>
        <taxon>Entomoplasmatales</taxon>
        <taxon>Spiroplasmataceae</taxon>
        <taxon>Spiroplasma</taxon>
    </lineage>
</organism>
<dbReference type="AlphaFoldDB" id="A0A0K1W1T1"/>
<dbReference type="KEGG" id="sll:SLITO_v1c04090"/>
<accession>A0A0K1W1T1</accession>
<protein>
    <recommendedName>
        <fullName evidence="4">Lipoprotein</fullName>
    </recommendedName>
</protein>
<dbReference type="STRING" id="216942.SLITO_v1c04090"/>
<evidence type="ECO:0000313" key="3">
    <source>
        <dbReference type="Proteomes" id="UP000067476"/>
    </source>
</evidence>
<keyword evidence="1" id="KW-0732">Signal</keyword>
<dbReference type="Proteomes" id="UP000067476">
    <property type="component" value="Chromosome"/>
</dbReference>
<dbReference type="NCBIfam" id="NF045726">
    <property type="entry name" value="XXplasma_LP"/>
    <property type="match status" value="1"/>
</dbReference>
<keyword evidence="3" id="KW-1185">Reference proteome</keyword>
<dbReference type="InterPro" id="IPR054816">
    <property type="entry name" value="Lipoprotein_mollicutes-type_CS"/>
</dbReference>
<dbReference type="PATRIC" id="fig|216942.3.peg.412"/>
<evidence type="ECO:0000313" key="2">
    <source>
        <dbReference type="EMBL" id="AKX34062.1"/>
    </source>
</evidence>
<dbReference type="RefSeq" id="WP_075058156.1">
    <property type="nucleotide sequence ID" value="NZ_CP012357.1"/>
</dbReference>
<dbReference type="NCBIfam" id="NF038029">
    <property type="entry name" value="LP_plasma"/>
    <property type="match status" value="1"/>
</dbReference>
<proteinExistence type="predicted"/>
<dbReference type="OrthoDB" id="389077at2"/>